<name>A0A2P5B6M7_PARAD</name>
<dbReference type="AlphaFoldDB" id="A0A2P5B6M7"/>
<feature type="non-terminal residue" evidence="2">
    <location>
        <position position="1"/>
    </location>
</feature>
<reference evidence="3" key="1">
    <citation type="submission" date="2016-06" db="EMBL/GenBank/DDBJ databases">
        <title>Parallel loss of symbiosis genes in relatives of nitrogen-fixing non-legume Parasponia.</title>
        <authorList>
            <person name="Van Velzen R."/>
            <person name="Holmer R."/>
            <person name="Bu F."/>
            <person name="Rutten L."/>
            <person name="Van Zeijl A."/>
            <person name="Liu W."/>
            <person name="Santuari L."/>
            <person name="Cao Q."/>
            <person name="Sharma T."/>
            <person name="Shen D."/>
            <person name="Roswanjaya Y."/>
            <person name="Wardhani T."/>
            <person name="Kalhor M.S."/>
            <person name="Jansen J."/>
            <person name="Van den Hoogen J."/>
            <person name="Gungor B."/>
            <person name="Hartog M."/>
            <person name="Hontelez J."/>
            <person name="Verver J."/>
            <person name="Yang W.-C."/>
            <person name="Schijlen E."/>
            <person name="Repin R."/>
            <person name="Schilthuizen M."/>
            <person name="Schranz E."/>
            <person name="Heidstra R."/>
            <person name="Miyata K."/>
            <person name="Fedorova E."/>
            <person name="Kohlen W."/>
            <person name="Bisseling T."/>
            <person name="Smit S."/>
            <person name="Geurts R."/>
        </authorList>
    </citation>
    <scope>NUCLEOTIDE SEQUENCE [LARGE SCALE GENOMIC DNA]</scope>
    <source>
        <strain evidence="3">cv. WU1-14</strain>
    </source>
</reference>
<accession>A0A2P5B6M7</accession>
<organism evidence="2 3">
    <name type="scientific">Parasponia andersonii</name>
    <name type="common">Sponia andersonii</name>
    <dbReference type="NCBI Taxonomy" id="3476"/>
    <lineage>
        <taxon>Eukaryota</taxon>
        <taxon>Viridiplantae</taxon>
        <taxon>Streptophyta</taxon>
        <taxon>Embryophyta</taxon>
        <taxon>Tracheophyta</taxon>
        <taxon>Spermatophyta</taxon>
        <taxon>Magnoliopsida</taxon>
        <taxon>eudicotyledons</taxon>
        <taxon>Gunneridae</taxon>
        <taxon>Pentapetalae</taxon>
        <taxon>rosids</taxon>
        <taxon>fabids</taxon>
        <taxon>Rosales</taxon>
        <taxon>Cannabaceae</taxon>
        <taxon>Parasponia</taxon>
    </lineage>
</organism>
<evidence type="ECO:0000256" key="1">
    <source>
        <dbReference type="SAM" id="MobiDB-lite"/>
    </source>
</evidence>
<feature type="region of interest" description="Disordered" evidence="1">
    <location>
        <begin position="42"/>
        <end position="63"/>
    </location>
</feature>
<feature type="region of interest" description="Disordered" evidence="1">
    <location>
        <begin position="1"/>
        <end position="26"/>
    </location>
</feature>
<evidence type="ECO:0000313" key="3">
    <source>
        <dbReference type="Proteomes" id="UP000237105"/>
    </source>
</evidence>
<dbReference type="EMBL" id="JXTB01000350">
    <property type="protein sequence ID" value="PON44452.1"/>
    <property type="molecule type" value="Genomic_DNA"/>
</dbReference>
<proteinExistence type="predicted"/>
<feature type="compositionally biased region" description="Polar residues" evidence="1">
    <location>
        <begin position="16"/>
        <end position="26"/>
    </location>
</feature>
<evidence type="ECO:0000313" key="2">
    <source>
        <dbReference type="EMBL" id="PON44452.1"/>
    </source>
</evidence>
<protein>
    <submittedName>
        <fullName evidence="2">Uncharacterized protein</fullName>
    </submittedName>
</protein>
<comment type="caution">
    <text evidence="2">The sequence shown here is derived from an EMBL/GenBank/DDBJ whole genome shotgun (WGS) entry which is preliminary data.</text>
</comment>
<gene>
    <name evidence="2" type="ORF">PanWU01x14_266870</name>
</gene>
<sequence>GGRRSEITSFGRGLGATSQPSFSLSGHTMVANDRRAWLRPARGSQLQLESSSGSTPAMSFGAA</sequence>
<keyword evidence="3" id="KW-1185">Reference proteome</keyword>
<dbReference type="Proteomes" id="UP000237105">
    <property type="component" value="Unassembled WGS sequence"/>
</dbReference>
<feature type="compositionally biased region" description="Low complexity" evidence="1">
    <location>
        <begin position="43"/>
        <end position="54"/>
    </location>
</feature>